<dbReference type="GO" id="GO:0062054">
    <property type="term" value="F:fluoride channel activity"/>
    <property type="evidence" value="ECO:0007669"/>
    <property type="project" value="UniProtKB-UniRule"/>
</dbReference>
<reference evidence="13 14" key="1">
    <citation type="submission" date="2018-05" db="EMBL/GenBank/DDBJ databases">
        <title>Genomic Encyclopedia of Type Strains, Phase IV (KMG-IV): sequencing the most valuable type-strain genomes for metagenomic binning, comparative biology and taxonomic classification.</title>
        <authorList>
            <person name="Goeker M."/>
        </authorList>
    </citation>
    <scope>NUCLEOTIDE SEQUENCE [LARGE SCALE GENOMIC DNA]</scope>
    <source>
        <strain evidence="13 14">DSM 19792</strain>
    </source>
</reference>
<evidence type="ECO:0000313" key="14">
    <source>
        <dbReference type="Proteomes" id="UP000247792"/>
    </source>
</evidence>
<proteinExistence type="inferred from homology"/>
<evidence type="ECO:0000313" key="13">
    <source>
        <dbReference type="EMBL" id="PXX46641.1"/>
    </source>
</evidence>
<dbReference type="NCBIfam" id="NF010792">
    <property type="entry name" value="PRK14196.1"/>
    <property type="match status" value="1"/>
</dbReference>
<name>A0A318JCK0_9BURK</name>
<dbReference type="OrthoDB" id="9806299at2"/>
<feature type="transmembrane region" description="Helical" evidence="12">
    <location>
        <begin position="106"/>
        <end position="125"/>
    </location>
</feature>
<keyword evidence="12" id="KW-0479">Metal-binding</keyword>
<comment type="activity regulation">
    <text evidence="12">Na(+) is not transported, but it plays an essential structural role and its presence is essential for fluoride channel function.</text>
</comment>
<dbReference type="RefSeq" id="WP_110253103.1">
    <property type="nucleotide sequence ID" value="NZ_QJKB01000001.1"/>
</dbReference>
<keyword evidence="14" id="KW-1185">Reference proteome</keyword>
<keyword evidence="3" id="KW-0997">Cell inner membrane</keyword>
<gene>
    <name evidence="12" type="primary">fluC</name>
    <name evidence="12" type="synonym">crcB</name>
    <name evidence="13" type="ORF">DFR42_101214</name>
</gene>
<comment type="catalytic activity">
    <reaction evidence="11">
        <text>fluoride(in) = fluoride(out)</text>
        <dbReference type="Rhea" id="RHEA:76159"/>
        <dbReference type="ChEBI" id="CHEBI:17051"/>
    </reaction>
    <physiologicalReaction direction="left-to-right" evidence="11">
        <dbReference type="Rhea" id="RHEA:76160"/>
    </physiologicalReaction>
</comment>
<dbReference type="GO" id="GO:0005886">
    <property type="term" value="C:plasma membrane"/>
    <property type="evidence" value="ECO:0007669"/>
    <property type="project" value="UniProtKB-SubCell"/>
</dbReference>
<evidence type="ECO:0000256" key="7">
    <source>
        <dbReference type="ARBA" id="ARBA00023065"/>
    </source>
</evidence>
<organism evidence="13 14">
    <name type="scientific">Undibacterium pigrum</name>
    <dbReference type="NCBI Taxonomy" id="401470"/>
    <lineage>
        <taxon>Bacteria</taxon>
        <taxon>Pseudomonadati</taxon>
        <taxon>Pseudomonadota</taxon>
        <taxon>Betaproteobacteria</taxon>
        <taxon>Burkholderiales</taxon>
        <taxon>Oxalobacteraceae</taxon>
        <taxon>Undibacterium</taxon>
    </lineage>
</organism>
<comment type="caution">
    <text evidence="13">The sequence shown here is derived from an EMBL/GenBank/DDBJ whole genome shotgun (WGS) entry which is preliminary data.</text>
</comment>
<evidence type="ECO:0000256" key="1">
    <source>
        <dbReference type="ARBA" id="ARBA00004651"/>
    </source>
</evidence>
<evidence type="ECO:0000256" key="5">
    <source>
        <dbReference type="ARBA" id="ARBA00022989"/>
    </source>
</evidence>
<comment type="function">
    <text evidence="12">Fluoride-specific ion channel. Important for reducing fluoride concentration in the cell, thus reducing its toxicity.</text>
</comment>
<feature type="binding site" evidence="12">
    <location>
        <position position="76"/>
    </location>
    <ligand>
        <name>Na(+)</name>
        <dbReference type="ChEBI" id="CHEBI:29101"/>
        <note>structural</note>
    </ligand>
</feature>
<keyword evidence="12" id="KW-0813">Transport</keyword>
<dbReference type="PANTHER" id="PTHR28259">
    <property type="entry name" value="FLUORIDE EXPORT PROTEIN 1-RELATED"/>
    <property type="match status" value="1"/>
</dbReference>
<comment type="subcellular location">
    <subcellularLocation>
        <location evidence="1 12">Cell membrane</location>
        <topology evidence="1 12">Multi-pass membrane protein</topology>
    </subcellularLocation>
</comment>
<feature type="binding site" evidence="12">
    <location>
        <position position="79"/>
    </location>
    <ligand>
        <name>Na(+)</name>
        <dbReference type="ChEBI" id="CHEBI:29101"/>
        <note>structural</note>
    </ligand>
</feature>
<dbReference type="GO" id="GO:0140114">
    <property type="term" value="P:cellular detoxification of fluoride"/>
    <property type="evidence" value="ECO:0007669"/>
    <property type="project" value="UniProtKB-UniRule"/>
</dbReference>
<evidence type="ECO:0000256" key="2">
    <source>
        <dbReference type="ARBA" id="ARBA00022475"/>
    </source>
</evidence>
<comment type="similarity">
    <text evidence="10 12">Belongs to the fluoride channel Fluc/FEX (TC 1.A.43) family.</text>
</comment>
<keyword evidence="5 12" id="KW-1133">Transmembrane helix</keyword>
<evidence type="ECO:0000256" key="10">
    <source>
        <dbReference type="ARBA" id="ARBA00035120"/>
    </source>
</evidence>
<feature type="transmembrane region" description="Helical" evidence="12">
    <location>
        <begin position="66"/>
        <end position="86"/>
    </location>
</feature>
<evidence type="ECO:0000256" key="3">
    <source>
        <dbReference type="ARBA" id="ARBA00022519"/>
    </source>
</evidence>
<dbReference type="EMBL" id="QJKB01000001">
    <property type="protein sequence ID" value="PXX46641.1"/>
    <property type="molecule type" value="Genomic_DNA"/>
</dbReference>
<dbReference type="AlphaFoldDB" id="A0A318JCK0"/>
<sequence length="127" mass="13575">MTWLGALAVGIGAALGAWLRWALGLWFNNTVPTLPLGTLIANLGGAYVIGFSVAFFSAYPHLSPEWRLFLITGFLGGLTTFSTFSAEAMSLLHRGDYGWALLHSGTHLLGSIACCFAGFATYKALMQ</sequence>
<dbReference type="InterPro" id="IPR003691">
    <property type="entry name" value="FluC"/>
</dbReference>
<accession>A0A318JCK0</accession>
<keyword evidence="9 12" id="KW-0407">Ion channel</keyword>
<keyword evidence="7 12" id="KW-0406">Ion transport</keyword>
<evidence type="ECO:0000256" key="6">
    <source>
        <dbReference type="ARBA" id="ARBA00023053"/>
    </source>
</evidence>
<evidence type="ECO:0000256" key="11">
    <source>
        <dbReference type="ARBA" id="ARBA00035585"/>
    </source>
</evidence>
<dbReference type="PANTHER" id="PTHR28259:SF1">
    <property type="entry name" value="FLUORIDE EXPORT PROTEIN 1-RELATED"/>
    <property type="match status" value="1"/>
</dbReference>
<protein>
    <recommendedName>
        <fullName evidence="12">Fluoride-specific ion channel FluC</fullName>
    </recommendedName>
</protein>
<dbReference type="HAMAP" id="MF_00454">
    <property type="entry name" value="FluC"/>
    <property type="match status" value="1"/>
</dbReference>
<evidence type="ECO:0000256" key="12">
    <source>
        <dbReference type="HAMAP-Rule" id="MF_00454"/>
    </source>
</evidence>
<keyword evidence="6 12" id="KW-0915">Sodium</keyword>
<keyword evidence="8 12" id="KW-0472">Membrane</keyword>
<evidence type="ECO:0000256" key="4">
    <source>
        <dbReference type="ARBA" id="ARBA00022692"/>
    </source>
</evidence>
<keyword evidence="4 12" id="KW-0812">Transmembrane</keyword>
<dbReference type="Pfam" id="PF02537">
    <property type="entry name" value="CRCB"/>
    <property type="match status" value="1"/>
</dbReference>
<dbReference type="NCBIfam" id="TIGR00494">
    <property type="entry name" value="crcB"/>
    <property type="match status" value="1"/>
</dbReference>
<dbReference type="Proteomes" id="UP000247792">
    <property type="component" value="Unassembled WGS sequence"/>
</dbReference>
<feature type="transmembrane region" description="Helical" evidence="12">
    <location>
        <begin position="38"/>
        <end position="59"/>
    </location>
</feature>
<dbReference type="GO" id="GO:0046872">
    <property type="term" value="F:metal ion binding"/>
    <property type="evidence" value="ECO:0007669"/>
    <property type="project" value="UniProtKB-KW"/>
</dbReference>
<keyword evidence="2 12" id="KW-1003">Cell membrane</keyword>
<evidence type="ECO:0000256" key="8">
    <source>
        <dbReference type="ARBA" id="ARBA00023136"/>
    </source>
</evidence>
<evidence type="ECO:0000256" key="9">
    <source>
        <dbReference type="ARBA" id="ARBA00023303"/>
    </source>
</evidence>